<gene>
    <name evidence="3" type="ORF">BU251_08520</name>
</gene>
<name>A0A410P6Q5_VELA1</name>
<evidence type="ECO:0000313" key="4">
    <source>
        <dbReference type="Proteomes" id="UP000287243"/>
    </source>
</evidence>
<dbReference type="AlphaFoldDB" id="A0A410P6Q5"/>
<accession>A0A410P6Q5</accession>
<evidence type="ECO:0000313" key="3">
    <source>
        <dbReference type="EMBL" id="QAT17761.1"/>
    </source>
</evidence>
<keyword evidence="4" id="KW-1185">Reference proteome</keyword>
<dbReference type="KEGG" id="vai:BU251_08520"/>
<dbReference type="EMBL" id="CP019384">
    <property type="protein sequence ID" value="QAT17761.1"/>
    <property type="molecule type" value="Genomic_DNA"/>
</dbReference>
<evidence type="ECO:0008006" key="5">
    <source>
        <dbReference type="Google" id="ProtNLM"/>
    </source>
</evidence>
<protein>
    <recommendedName>
        <fullName evidence="5">FIST domain-containing protein</fullName>
    </recommendedName>
</protein>
<dbReference type="Proteomes" id="UP000287243">
    <property type="component" value="Chromosome"/>
</dbReference>
<dbReference type="Pfam" id="PF08495">
    <property type="entry name" value="FIST"/>
    <property type="match status" value="1"/>
</dbReference>
<dbReference type="PANTHER" id="PTHR40252">
    <property type="entry name" value="BLR0328 PROTEIN"/>
    <property type="match status" value="1"/>
</dbReference>
<dbReference type="SMART" id="SM00897">
    <property type="entry name" value="FIST"/>
    <property type="match status" value="1"/>
</dbReference>
<evidence type="ECO:0000259" key="2">
    <source>
        <dbReference type="SMART" id="SM01204"/>
    </source>
</evidence>
<dbReference type="InterPro" id="IPR013702">
    <property type="entry name" value="FIST_domain_N"/>
</dbReference>
<organism evidence="3 4">
    <name type="scientific">Velamenicoccus archaeovorus</name>
    <dbReference type="NCBI Taxonomy" id="1930593"/>
    <lineage>
        <taxon>Bacteria</taxon>
        <taxon>Pseudomonadati</taxon>
        <taxon>Candidatus Omnitrophota</taxon>
        <taxon>Candidatus Velamenicoccus</taxon>
    </lineage>
</organism>
<dbReference type="SMART" id="SM01204">
    <property type="entry name" value="FIST_C"/>
    <property type="match status" value="1"/>
</dbReference>
<dbReference type="Pfam" id="PF10442">
    <property type="entry name" value="FIST_C"/>
    <property type="match status" value="1"/>
</dbReference>
<proteinExistence type="predicted"/>
<dbReference type="InterPro" id="IPR019494">
    <property type="entry name" value="FIST_C"/>
</dbReference>
<sequence length="402" mass="44351">MSTLIGVGFSEKKDPFLAASEAAKMALYQIHHRPITVAFLFSTIHFAHQRLLEGIYYALGHIKLLGCTGSSVIWPEAINKYGVGLMLISMDHVTFGQAHSVGIKTKGARQIGEEFARQALKNLSTPQRDLALIFCDGIVENGSDLLKGIKDILGLSFPIFGASAADNFRFHQTYQYFDKELLTDGVAGLIFSGENIFGMGVRHGWKPLGRPHTITGVKGNVIKTIEEKPAVTIYEEYFGKSRKEIEKTLIEMSIYYPLGLYVPGETEYLLRNVLRIDEDGGLVCQGDASVGSEVRLMMGTKEWALNAATQAAQEAKDSLKDKEVKGALVFESISRNKLLGRLTERELSRIKKVLGNVPILGICSYGEQAPLKSLEHYGETYFHNETLAILAIGESHAADKHI</sequence>
<dbReference type="RefSeq" id="WP_164908936.1">
    <property type="nucleotide sequence ID" value="NZ_CP019384.1"/>
</dbReference>
<feature type="domain" description="FIST" evidence="1">
    <location>
        <begin position="33"/>
        <end position="229"/>
    </location>
</feature>
<feature type="domain" description="FIST C-domain" evidence="2">
    <location>
        <begin position="230"/>
        <end position="371"/>
    </location>
</feature>
<dbReference type="PANTHER" id="PTHR40252:SF2">
    <property type="entry name" value="BLR0328 PROTEIN"/>
    <property type="match status" value="1"/>
</dbReference>
<reference evidence="3 4" key="1">
    <citation type="submission" date="2017-01" db="EMBL/GenBank/DDBJ databases">
        <title>First insights into the biology of 'candidatus Vampirococcus archaeovorus'.</title>
        <authorList>
            <person name="Kizina J."/>
            <person name="Jordan S."/>
            <person name="Stueber K."/>
            <person name="Reinhardt R."/>
            <person name="Harder J."/>
        </authorList>
    </citation>
    <scope>NUCLEOTIDE SEQUENCE [LARGE SCALE GENOMIC DNA]</scope>
    <source>
        <strain evidence="3 4">LiM</strain>
    </source>
</reference>
<evidence type="ECO:0000259" key="1">
    <source>
        <dbReference type="SMART" id="SM00897"/>
    </source>
</evidence>